<dbReference type="PANTHER" id="PTHR43877">
    <property type="entry name" value="AMINOALKYLPHOSPHONATE N-ACETYLTRANSFERASE-RELATED-RELATED"/>
    <property type="match status" value="1"/>
</dbReference>
<comment type="caution">
    <text evidence="4">The sequence shown here is derived from an EMBL/GenBank/DDBJ whole genome shotgun (WGS) entry which is preliminary data.</text>
</comment>
<dbReference type="PROSITE" id="PS51186">
    <property type="entry name" value="GNAT"/>
    <property type="match status" value="1"/>
</dbReference>
<name>A0A2A7U2Q0_EDWTA</name>
<dbReference type="GeneID" id="93124294"/>
<protein>
    <submittedName>
        <fullName evidence="4">N-acetyltransferase</fullName>
    </submittedName>
</protein>
<dbReference type="GO" id="GO:0016747">
    <property type="term" value="F:acyltransferase activity, transferring groups other than amino-acyl groups"/>
    <property type="evidence" value="ECO:0007669"/>
    <property type="project" value="InterPro"/>
</dbReference>
<reference evidence="5" key="1">
    <citation type="submission" date="2017-09" db="EMBL/GenBank/DDBJ databases">
        <title>FDA dAtabase for Regulatory Grade micrObial Sequences (FDA-ARGOS): Supporting development and validation of Infectious Disease Dx tests.</title>
        <authorList>
            <person name="Goldberg B."/>
            <person name="Campos J."/>
            <person name="Tallon L."/>
            <person name="Sadzewicz L."/>
            <person name="Ott S."/>
            <person name="Zhao X."/>
            <person name="Nagaraj S."/>
            <person name="Vavikolanu K."/>
            <person name="Aluvathingal J."/>
            <person name="Nadendla S."/>
            <person name="Geyer C."/>
            <person name="Sichtig H."/>
        </authorList>
    </citation>
    <scope>NUCLEOTIDE SEQUENCE [LARGE SCALE GENOMIC DNA]</scope>
    <source>
        <strain evidence="5">FDAARGOS_370</strain>
    </source>
</reference>
<evidence type="ECO:0000256" key="1">
    <source>
        <dbReference type="ARBA" id="ARBA00022679"/>
    </source>
</evidence>
<dbReference type="OrthoDB" id="9792929at2"/>
<dbReference type="InterPro" id="IPR000182">
    <property type="entry name" value="GNAT_dom"/>
</dbReference>
<proteinExistence type="predicted"/>
<gene>
    <name evidence="4" type="ORF">CRM76_11760</name>
</gene>
<evidence type="ECO:0000259" key="3">
    <source>
        <dbReference type="PROSITE" id="PS51186"/>
    </source>
</evidence>
<dbReference type="CDD" id="cd04301">
    <property type="entry name" value="NAT_SF"/>
    <property type="match status" value="1"/>
</dbReference>
<evidence type="ECO:0000313" key="4">
    <source>
        <dbReference type="EMBL" id="PEH72561.1"/>
    </source>
</evidence>
<evidence type="ECO:0000313" key="5">
    <source>
        <dbReference type="Proteomes" id="UP000219788"/>
    </source>
</evidence>
<dbReference type="EMBL" id="PDDV01000013">
    <property type="protein sequence ID" value="PEH72561.1"/>
    <property type="molecule type" value="Genomic_DNA"/>
</dbReference>
<accession>A0A2A7U2Q0</accession>
<evidence type="ECO:0000256" key="2">
    <source>
        <dbReference type="ARBA" id="ARBA00023315"/>
    </source>
</evidence>
<dbReference type="STRING" id="636.AAW15_07265"/>
<sequence>MLIRQAQVSDAERINPLFIAYRQFYHTPSDAAQTLHYLQQRLRNGESVIFYAEDEQGQCVGFTQLYPLFCSLEMKRTWLLYDLFVDAQARRHGVAGLLMQRAEAFARESGAAFIGLDTATDNHAAQALYQAQGYCRDTAFYHYQLNLSASS</sequence>
<keyword evidence="1 4" id="KW-0808">Transferase</keyword>
<dbReference type="PANTHER" id="PTHR43877:SF2">
    <property type="entry name" value="AMINOALKYLPHOSPHONATE N-ACETYLTRANSFERASE-RELATED"/>
    <property type="match status" value="1"/>
</dbReference>
<organism evidence="4 5">
    <name type="scientific">Edwardsiella tarda</name>
    <dbReference type="NCBI Taxonomy" id="636"/>
    <lineage>
        <taxon>Bacteria</taxon>
        <taxon>Pseudomonadati</taxon>
        <taxon>Pseudomonadota</taxon>
        <taxon>Gammaproteobacteria</taxon>
        <taxon>Enterobacterales</taxon>
        <taxon>Hafniaceae</taxon>
        <taxon>Edwardsiella</taxon>
    </lineage>
</organism>
<dbReference type="InterPro" id="IPR050832">
    <property type="entry name" value="Bact_Acetyltransf"/>
</dbReference>
<feature type="domain" description="N-acetyltransferase" evidence="3">
    <location>
        <begin position="1"/>
        <end position="151"/>
    </location>
</feature>
<dbReference type="RefSeq" id="WP_005294070.1">
    <property type="nucleotide sequence ID" value="NZ_CP011359.2"/>
</dbReference>
<dbReference type="Proteomes" id="UP000219788">
    <property type="component" value="Unassembled WGS sequence"/>
</dbReference>
<keyword evidence="2" id="KW-0012">Acyltransferase</keyword>
<dbReference type="AlphaFoldDB" id="A0A2A7U2Q0"/>
<dbReference type="InterPro" id="IPR016181">
    <property type="entry name" value="Acyl_CoA_acyltransferase"/>
</dbReference>
<dbReference type="Gene3D" id="3.40.630.30">
    <property type="match status" value="1"/>
</dbReference>
<dbReference type="SUPFAM" id="SSF55729">
    <property type="entry name" value="Acyl-CoA N-acyltransferases (Nat)"/>
    <property type="match status" value="1"/>
</dbReference>
<dbReference type="Pfam" id="PF00583">
    <property type="entry name" value="Acetyltransf_1"/>
    <property type="match status" value="1"/>
</dbReference>